<evidence type="ECO:0000256" key="2">
    <source>
        <dbReference type="ARBA" id="ARBA00022448"/>
    </source>
</evidence>
<dbReference type="PRINTS" id="PR00352">
    <property type="entry name" value="3FE4SFRDOXIN"/>
</dbReference>
<protein>
    <recommendedName>
        <fullName evidence="8">Ferredoxin</fullName>
    </recommendedName>
</protein>
<dbReference type="SUPFAM" id="SSF54862">
    <property type="entry name" value="4Fe-4S ferredoxins"/>
    <property type="match status" value="1"/>
</dbReference>
<dbReference type="EMBL" id="JBHEZX010000002">
    <property type="protein sequence ID" value="MFC1408919.1"/>
    <property type="molecule type" value="Genomic_DNA"/>
</dbReference>
<name>A0ABV6V5B8_9ACTN</name>
<organism evidence="10 13">
    <name type="scientific">Streptacidiphilus alkalitolerans</name>
    <dbReference type="NCBI Taxonomy" id="3342712"/>
    <lineage>
        <taxon>Bacteria</taxon>
        <taxon>Bacillati</taxon>
        <taxon>Actinomycetota</taxon>
        <taxon>Actinomycetes</taxon>
        <taxon>Kitasatosporales</taxon>
        <taxon>Streptomycetaceae</taxon>
        <taxon>Streptacidiphilus</taxon>
    </lineage>
</organism>
<evidence type="ECO:0000256" key="3">
    <source>
        <dbReference type="ARBA" id="ARBA00022723"/>
    </source>
</evidence>
<evidence type="ECO:0000313" key="10">
    <source>
        <dbReference type="EMBL" id="MFC1408919.1"/>
    </source>
</evidence>
<feature type="domain" description="4Fe-4S ferredoxin-type" evidence="9">
    <location>
        <begin position="1"/>
        <end position="29"/>
    </location>
</feature>
<dbReference type="Proteomes" id="UP001592530">
    <property type="component" value="Unassembled WGS sequence"/>
</dbReference>
<comment type="cofactor">
    <cofactor evidence="1">
        <name>[3Fe-4S] cluster</name>
        <dbReference type="ChEBI" id="CHEBI:21137"/>
    </cofactor>
</comment>
<dbReference type="EMBL" id="JBHEZY010000025">
    <property type="protein sequence ID" value="MFC1436091.1"/>
    <property type="molecule type" value="Genomic_DNA"/>
</dbReference>
<keyword evidence="5 8" id="KW-0408">Iron</keyword>
<accession>A0ABV6V5B8</accession>
<comment type="caution">
    <text evidence="10">The sequence shown here is derived from an EMBL/GenBank/DDBJ whole genome shotgun (WGS) entry which is preliminary data.</text>
</comment>
<evidence type="ECO:0000313" key="12">
    <source>
        <dbReference type="Proteomes" id="UP001592530"/>
    </source>
</evidence>
<dbReference type="PANTHER" id="PTHR36923">
    <property type="entry name" value="FERREDOXIN"/>
    <property type="match status" value="1"/>
</dbReference>
<evidence type="ECO:0000259" key="9">
    <source>
        <dbReference type="PROSITE" id="PS51379"/>
    </source>
</evidence>
<keyword evidence="3 8" id="KW-0479">Metal-binding</keyword>
<dbReference type="RefSeq" id="WP_380503635.1">
    <property type="nucleotide sequence ID" value="NZ_JBHEZX010000002.1"/>
</dbReference>
<dbReference type="Gene3D" id="3.30.70.20">
    <property type="match status" value="1"/>
</dbReference>
<keyword evidence="6 8" id="KW-0411">Iron-sulfur</keyword>
<evidence type="ECO:0000313" key="11">
    <source>
        <dbReference type="EMBL" id="MFC1436091.1"/>
    </source>
</evidence>
<dbReference type="PROSITE" id="PS51379">
    <property type="entry name" value="4FE4S_FER_2"/>
    <property type="match status" value="1"/>
</dbReference>
<sequence length="65" mass="6968">MRVSVDTDRCCSSGQCVAAVPEVFDQDEDEGLVLLLDAEPPVQRQASVRLAAGICPGRAITIHEE</sequence>
<dbReference type="InterPro" id="IPR001080">
    <property type="entry name" value="3Fe4S_ferredoxin"/>
</dbReference>
<gene>
    <name evidence="11" type="ORF">ACEZDB_36200</name>
    <name evidence="10" type="ORF">ACEZDG_06455</name>
</gene>
<evidence type="ECO:0000256" key="6">
    <source>
        <dbReference type="ARBA" id="ARBA00023014"/>
    </source>
</evidence>
<dbReference type="PANTHER" id="PTHR36923:SF3">
    <property type="entry name" value="FERREDOXIN"/>
    <property type="match status" value="1"/>
</dbReference>
<evidence type="ECO:0000256" key="5">
    <source>
        <dbReference type="ARBA" id="ARBA00023004"/>
    </source>
</evidence>
<comment type="function">
    <text evidence="8">Ferredoxins are iron-sulfur proteins that transfer electrons in a wide variety of metabolic reactions.</text>
</comment>
<keyword evidence="7" id="KW-0003">3Fe-4S</keyword>
<keyword evidence="4 8" id="KW-0249">Electron transport</keyword>
<evidence type="ECO:0000313" key="13">
    <source>
        <dbReference type="Proteomes" id="UP001592582"/>
    </source>
</evidence>
<dbReference type="Proteomes" id="UP001592582">
    <property type="component" value="Unassembled WGS sequence"/>
</dbReference>
<evidence type="ECO:0000256" key="1">
    <source>
        <dbReference type="ARBA" id="ARBA00001927"/>
    </source>
</evidence>
<keyword evidence="2 8" id="KW-0813">Transport</keyword>
<evidence type="ECO:0000256" key="7">
    <source>
        <dbReference type="ARBA" id="ARBA00023291"/>
    </source>
</evidence>
<proteinExistence type="predicted"/>
<keyword evidence="13" id="KW-1185">Reference proteome</keyword>
<evidence type="ECO:0000256" key="4">
    <source>
        <dbReference type="ARBA" id="ARBA00022982"/>
    </source>
</evidence>
<dbReference type="Pfam" id="PF13459">
    <property type="entry name" value="Fer4_15"/>
    <property type="match status" value="1"/>
</dbReference>
<dbReference type="InterPro" id="IPR017896">
    <property type="entry name" value="4Fe4S_Fe-S-bd"/>
</dbReference>
<reference evidence="12 13" key="1">
    <citation type="submission" date="2024-09" db="EMBL/GenBank/DDBJ databases">
        <authorList>
            <person name="Lee S.D."/>
        </authorList>
    </citation>
    <scope>NUCLEOTIDE SEQUENCE [LARGE SCALE GENOMIC DNA]</scope>
    <source>
        <strain evidence="10 13">N1-1</strain>
        <strain evidence="11 12">N1-3</strain>
    </source>
</reference>
<evidence type="ECO:0000256" key="8">
    <source>
        <dbReference type="RuleBase" id="RU368020"/>
    </source>
</evidence>
<dbReference type="InterPro" id="IPR051269">
    <property type="entry name" value="Fe-S_cluster_ET"/>
</dbReference>